<dbReference type="EMBL" id="CP001699">
    <property type="protein sequence ID" value="ACU61299.1"/>
    <property type="molecule type" value="Genomic_DNA"/>
</dbReference>
<reference evidence="2" key="1">
    <citation type="submission" date="2009-08" db="EMBL/GenBank/DDBJ databases">
        <title>The complete genome of Chitinophaga pinensis DSM 2588.</title>
        <authorList>
            <consortium name="US DOE Joint Genome Institute (JGI-PGF)"/>
            <person name="Lucas S."/>
            <person name="Copeland A."/>
            <person name="Lapidus A."/>
            <person name="Glavina del Rio T."/>
            <person name="Dalin E."/>
            <person name="Tice H."/>
            <person name="Bruce D."/>
            <person name="Goodwin L."/>
            <person name="Pitluck S."/>
            <person name="Kyrpides N."/>
            <person name="Mavromatis K."/>
            <person name="Ivanova N."/>
            <person name="Mikhailova N."/>
            <person name="Sims D."/>
            <person name="Meinche L."/>
            <person name="Brettin T."/>
            <person name="Detter J.C."/>
            <person name="Han C."/>
            <person name="Larimer F."/>
            <person name="Land M."/>
            <person name="Hauser L."/>
            <person name="Markowitz V."/>
            <person name="Cheng J.-F."/>
            <person name="Hugenholtz P."/>
            <person name="Woyke T."/>
            <person name="Wu D."/>
            <person name="Spring S."/>
            <person name="Klenk H.-P."/>
            <person name="Eisen J.A."/>
        </authorList>
    </citation>
    <scope>NUCLEOTIDE SEQUENCE [LARGE SCALE GENOMIC DNA]</scope>
    <source>
        <strain evidence="2">ATCC 43595 / DSM 2588 / LMG 13176 / NBRC 15968 / NCIMB 11800 / UQM 2034</strain>
    </source>
</reference>
<protein>
    <submittedName>
        <fullName evidence="1">Uncharacterized protein</fullName>
    </submittedName>
</protein>
<proteinExistence type="predicted"/>
<organism evidence="1 2">
    <name type="scientific">Chitinophaga pinensis (strain ATCC 43595 / DSM 2588 / LMG 13176 / NBRC 15968 / NCIMB 11800 / UQM 2034)</name>
    <dbReference type="NCBI Taxonomy" id="485918"/>
    <lineage>
        <taxon>Bacteria</taxon>
        <taxon>Pseudomonadati</taxon>
        <taxon>Bacteroidota</taxon>
        <taxon>Chitinophagia</taxon>
        <taxon>Chitinophagales</taxon>
        <taxon>Chitinophagaceae</taxon>
        <taxon>Chitinophaga</taxon>
    </lineage>
</organism>
<accession>A0A979G5K6</accession>
<dbReference type="AlphaFoldDB" id="A0A979G5K6"/>
<dbReference type="Proteomes" id="UP000002215">
    <property type="component" value="Chromosome"/>
</dbReference>
<sequence>MYTEEQIQEWKSKAEKWDQLDKKIESCYGKENEDGEWEPFEDEDEGCDLGYIGELAARAFGYL</sequence>
<name>A0A979G5K6_CHIPD</name>
<dbReference type="RefSeq" id="WP_012791472.1">
    <property type="nucleotide sequence ID" value="NC_013132.1"/>
</dbReference>
<gene>
    <name evidence="1" type="ordered locus">Cpin_3837</name>
</gene>
<dbReference type="KEGG" id="cpi:Cpin_3837"/>
<evidence type="ECO:0000313" key="2">
    <source>
        <dbReference type="Proteomes" id="UP000002215"/>
    </source>
</evidence>
<reference evidence="1 2" key="2">
    <citation type="journal article" date="2010" name="Stand. Genomic Sci.">
        <title>Complete genome sequence of Chitinophaga pinensis type strain (UQM 2034).</title>
        <authorList>
            <person name="Glavina Del Rio T."/>
            <person name="Abt B."/>
            <person name="Spring S."/>
            <person name="Lapidus A."/>
            <person name="Nolan M."/>
            <person name="Tice H."/>
            <person name="Copeland A."/>
            <person name="Cheng J.F."/>
            <person name="Chen F."/>
            <person name="Bruce D."/>
            <person name="Goodwin L."/>
            <person name="Pitluck S."/>
            <person name="Ivanova N."/>
            <person name="Mavromatis K."/>
            <person name="Mikhailova N."/>
            <person name="Pati A."/>
            <person name="Chen A."/>
            <person name="Palaniappan K."/>
            <person name="Land M."/>
            <person name="Hauser L."/>
            <person name="Chang Y.J."/>
            <person name="Jeffries C.D."/>
            <person name="Chain P."/>
            <person name="Saunders E."/>
            <person name="Detter J.C."/>
            <person name="Brettin T."/>
            <person name="Rohde M."/>
            <person name="Goker M."/>
            <person name="Bristow J."/>
            <person name="Eisen J.A."/>
            <person name="Markowitz V."/>
            <person name="Hugenholtz P."/>
            <person name="Kyrpides N.C."/>
            <person name="Klenk H.P."/>
            <person name="Lucas S."/>
        </authorList>
    </citation>
    <scope>NUCLEOTIDE SEQUENCE [LARGE SCALE GENOMIC DNA]</scope>
    <source>
        <strain evidence="2">ATCC 43595 / DSM 2588 / LMG 13176 / NBRC 15968 / NCIMB 11800 / UQM 2034</strain>
    </source>
</reference>
<evidence type="ECO:0000313" key="1">
    <source>
        <dbReference type="EMBL" id="ACU61299.1"/>
    </source>
</evidence>